<organism evidence="1 2">
    <name type="scientific">Cinchona calisaya</name>
    <dbReference type="NCBI Taxonomy" id="153742"/>
    <lineage>
        <taxon>Eukaryota</taxon>
        <taxon>Viridiplantae</taxon>
        <taxon>Streptophyta</taxon>
        <taxon>Embryophyta</taxon>
        <taxon>Tracheophyta</taxon>
        <taxon>Spermatophyta</taxon>
        <taxon>Magnoliopsida</taxon>
        <taxon>eudicotyledons</taxon>
        <taxon>Gunneridae</taxon>
        <taxon>Pentapetalae</taxon>
        <taxon>asterids</taxon>
        <taxon>lamiids</taxon>
        <taxon>Gentianales</taxon>
        <taxon>Rubiaceae</taxon>
        <taxon>Cinchonoideae</taxon>
        <taxon>Cinchoneae</taxon>
        <taxon>Cinchona</taxon>
    </lineage>
</organism>
<proteinExistence type="predicted"/>
<keyword evidence="2" id="KW-1185">Reference proteome</keyword>
<sequence length="107" mass="12538">MAVVTYVLTWLRYLLRDLHIEHHEPIKLFCDNQAAMNIAANPVYHERTKHIELDCHMIRERIQNEEIETAYVQMGRQIVDIFTKPLGQVAFQSHLSKLGVYDIHAPT</sequence>
<dbReference type="PANTHER" id="PTHR11439">
    <property type="entry name" value="GAG-POL-RELATED RETROTRANSPOSON"/>
    <property type="match status" value="1"/>
</dbReference>
<gene>
    <name evidence="1" type="ORF">ACH5RR_022757</name>
</gene>
<reference evidence="1 2" key="1">
    <citation type="submission" date="2024-11" db="EMBL/GenBank/DDBJ databases">
        <title>A near-complete genome assembly of Cinchona calisaya.</title>
        <authorList>
            <person name="Lian D.C."/>
            <person name="Zhao X.W."/>
            <person name="Wei L."/>
        </authorList>
    </citation>
    <scope>NUCLEOTIDE SEQUENCE [LARGE SCALE GENOMIC DNA]</scope>
    <source>
        <tissue evidence="1">Nenye</tissue>
    </source>
</reference>
<protein>
    <recommendedName>
        <fullName evidence="3">Copia protein</fullName>
    </recommendedName>
</protein>
<evidence type="ECO:0008006" key="3">
    <source>
        <dbReference type="Google" id="ProtNLM"/>
    </source>
</evidence>
<evidence type="ECO:0000313" key="1">
    <source>
        <dbReference type="EMBL" id="KAL3515855.1"/>
    </source>
</evidence>
<name>A0ABD2Z8R3_9GENT</name>
<accession>A0ABD2Z8R3</accession>
<dbReference type="CDD" id="cd09272">
    <property type="entry name" value="RNase_HI_RT_Ty1"/>
    <property type="match status" value="1"/>
</dbReference>
<dbReference type="PANTHER" id="PTHR11439:SF487">
    <property type="entry name" value="RNA-DIRECTED DNA POLYMERASE"/>
    <property type="match status" value="1"/>
</dbReference>
<dbReference type="AlphaFoldDB" id="A0ABD2Z8R3"/>
<dbReference type="EMBL" id="JBJUIK010000010">
    <property type="protein sequence ID" value="KAL3515855.1"/>
    <property type="molecule type" value="Genomic_DNA"/>
</dbReference>
<dbReference type="Proteomes" id="UP001630127">
    <property type="component" value="Unassembled WGS sequence"/>
</dbReference>
<evidence type="ECO:0000313" key="2">
    <source>
        <dbReference type="Proteomes" id="UP001630127"/>
    </source>
</evidence>
<comment type="caution">
    <text evidence="1">The sequence shown here is derived from an EMBL/GenBank/DDBJ whole genome shotgun (WGS) entry which is preliminary data.</text>
</comment>